<gene>
    <name evidence="1" type="ORF">OXD698_LOCUS54475</name>
</gene>
<dbReference type="AlphaFoldDB" id="A0A820SLH7"/>
<name>A0A820SLH7_9BILA</name>
<protein>
    <submittedName>
        <fullName evidence="1">Uncharacterized protein</fullName>
    </submittedName>
</protein>
<sequence>MIVTPVHPNSIKISLVQ</sequence>
<feature type="non-terminal residue" evidence="1">
    <location>
        <position position="17"/>
    </location>
</feature>
<evidence type="ECO:0000313" key="2">
    <source>
        <dbReference type="Proteomes" id="UP000663844"/>
    </source>
</evidence>
<dbReference type="EMBL" id="CAJOAZ010033092">
    <property type="protein sequence ID" value="CAF4452330.1"/>
    <property type="molecule type" value="Genomic_DNA"/>
</dbReference>
<proteinExistence type="predicted"/>
<comment type="caution">
    <text evidence="1">The sequence shown here is derived from an EMBL/GenBank/DDBJ whole genome shotgun (WGS) entry which is preliminary data.</text>
</comment>
<organism evidence="1 2">
    <name type="scientific">Adineta steineri</name>
    <dbReference type="NCBI Taxonomy" id="433720"/>
    <lineage>
        <taxon>Eukaryota</taxon>
        <taxon>Metazoa</taxon>
        <taxon>Spiralia</taxon>
        <taxon>Gnathifera</taxon>
        <taxon>Rotifera</taxon>
        <taxon>Eurotatoria</taxon>
        <taxon>Bdelloidea</taxon>
        <taxon>Adinetida</taxon>
        <taxon>Adinetidae</taxon>
        <taxon>Adineta</taxon>
    </lineage>
</organism>
<evidence type="ECO:0000313" key="1">
    <source>
        <dbReference type="EMBL" id="CAF4452330.1"/>
    </source>
</evidence>
<dbReference type="Proteomes" id="UP000663844">
    <property type="component" value="Unassembled WGS sequence"/>
</dbReference>
<reference evidence="1" key="1">
    <citation type="submission" date="2021-02" db="EMBL/GenBank/DDBJ databases">
        <authorList>
            <person name="Nowell W R."/>
        </authorList>
    </citation>
    <scope>NUCLEOTIDE SEQUENCE</scope>
</reference>
<accession>A0A820SLH7</accession>